<keyword evidence="6 13" id="KW-0489">Methyltransferase</keyword>
<proteinExistence type="inferred from homology"/>
<keyword evidence="5" id="KW-0698">rRNA processing</keyword>
<feature type="domain" description="SAM-dependent MTase RsmB/NOP-type" evidence="14">
    <location>
        <begin position="165"/>
        <end position="438"/>
    </location>
</feature>
<dbReference type="InterPro" id="IPR035926">
    <property type="entry name" value="NusB-like_sf"/>
</dbReference>
<dbReference type="InterPro" id="IPR029063">
    <property type="entry name" value="SAM-dependent_MTases_sf"/>
</dbReference>
<dbReference type="GO" id="GO:0008649">
    <property type="term" value="F:rRNA methyltransferase activity"/>
    <property type="evidence" value="ECO:0007669"/>
    <property type="project" value="InterPro"/>
</dbReference>
<dbReference type="AlphaFoldDB" id="A0A9D1CMS8"/>
<dbReference type="InterPro" id="IPR054728">
    <property type="entry name" value="RsmB-like_ferredoxin"/>
</dbReference>
<evidence type="ECO:0000256" key="9">
    <source>
        <dbReference type="ARBA" id="ARBA00022884"/>
    </source>
</evidence>
<dbReference type="PRINTS" id="PR02008">
    <property type="entry name" value="RCMTFAMILY"/>
</dbReference>
<comment type="caution">
    <text evidence="15">The sequence shown here is derived from an EMBL/GenBank/DDBJ whole genome shotgun (WGS) entry which is preliminary data.</text>
</comment>
<dbReference type="InterPro" id="IPR001678">
    <property type="entry name" value="MeTrfase_RsmB-F_NOP2_dom"/>
</dbReference>
<evidence type="ECO:0000256" key="13">
    <source>
        <dbReference type="PROSITE-ProRule" id="PRU01023"/>
    </source>
</evidence>
<dbReference type="Proteomes" id="UP000886796">
    <property type="component" value="Unassembled WGS sequence"/>
</dbReference>
<organism evidence="15 16">
    <name type="scientific">Candidatus Faecousia excrementigallinarum</name>
    <dbReference type="NCBI Taxonomy" id="2840806"/>
    <lineage>
        <taxon>Bacteria</taxon>
        <taxon>Bacillati</taxon>
        <taxon>Bacillota</taxon>
        <taxon>Clostridia</taxon>
        <taxon>Eubacteriales</taxon>
        <taxon>Oscillospiraceae</taxon>
        <taxon>Faecousia</taxon>
    </lineage>
</organism>
<dbReference type="SUPFAM" id="SSF53335">
    <property type="entry name" value="S-adenosyl-L-methionine-dependent methyltransferases"/>
    <property type="match status" value="1"/>
</dbReference>
<dbReference type="EMBL" id="DVFK01000107">
    <property type="protein sequence ID" value="HIQ68358.1"/>
    <property type="molecule type" value="Genomic_DNA"/>
</dbReference>
<dbReference type="EC" id="2.1.1.176" evidence="3"/>
<evidence type="ECO:0000313" key="16">
    <source>
        <dbReference type="Proteomes" id="UP000886796"/>
    </source>
</evidence>
<dbReference type="NCBIfam" id="NF011494">
    <property type="entry name" value="PRK14902.1"/>
    <property type="match status" value="1"/>
</dbReference>
<comment type="subcellular location">
    <subcellularLocation>
        <location evidence="2">Cytoplasm</location>
    </subcellularLocation>
</comment>
<evidence type="ECO:0000256" key="11">
    <source>
        <dbReference type="ARBA" id="ARBA00031088"/>
    </source>
</evidence>
<evidence type="ECO:0000313" key="15">
    <source>
        <dbReference type="EMBL" id="HIQ68358.1"/>
    </source>
</evidence>
<dbReference type="Pfam" id="PF22458">
    <property type="entry name" value="RsmF-B_ferredox"/>
    <property type="match status" value="1"/>
</dbReference>
<sequence length="439" mass="48709">MNGRETALQVLMACRKDGGWSNGVLKAYTARNRLDSREAALAARLCYGVLQNRGKLDFYLYQLLRSKGKALHPVVRDILHLGLYQLLEMDKIPDSAAVNEAVALTRQYCPGQKNAPGFVNGVLRNAARNRETLKEPQDWESLYSHPAELISLFKERLGGKRLEAMLRANNEIAPLAVQVNTLKTTAEDLTKILAEQGVEVHPHSWMKNCLILSGTGNLEHLSAFREGLFYVQDPASKLAVQCAQLPEKQDFQVLDCCAAPGGKSFAAAIAMGGRGSVTSCDVHPHKIDLIQKGAQRLGLTNLKAMVQDATAFVPQWEKTMDAVLADVPCSGYGIIRKKPDIRYKDPKTMENLPVLQGQILANQARYVKPGGVLIYSTCTILRRENEGVVESFLQEHRDFSLEKLPLPPVFGEENNGMITLIPGEQETDGFFISRLRREK</sequence>
<dbReference type="NCBIfam" id="TIGR00563">
    <property type="entry name" value="rsmB"/>
    <property type="match status" value="1"/>
</dbReference>
<dbReference type="SUPFAM" id="SSF48013">
    <property type="entry name" value="NusB-like"/>
    <property type="match status" value="1"/>
</dbReference>
<feature type="binding site" evidence="13">
    <location>
        <position position="281"/>
    </location>
    <ligand>
        <name>S-adenosyl-L-methionine</name>
        <dbReference type="ChEBI" id="CHEBI:59789"/>
    </ligand>
</feature>
<dbReference type="GO" id="GO:0006355">
    <property type="term" value="P:regulation of DNA-templated transcription"/>
    <property type="evidence" value="ECO:0007669"/>
    <property type="project" value="InterPro"/>
</dbReference>
<feature type="binding site" evidence="13">
    <location>
        <begin position="257"/>
        <end position="263"/>
    </location>
    <ligand>
        <name>S-adenosyl-L-methionine</name>
        <dbReference type="ChEBI" id="CHEBI:59789"/>
    </ligand>
</feature>
<keyword evidence="9 13" id="KW-0694">RNA-binding</keyword>
<evidence type="ECO:0000256" key="7">
    <source>
        <dbReference type="ARBA" id="ARBA00022679"/>
    </source>
</evidence>
<dbReference type="InterPro" id="IPR049560">
    <property type="entry name" value="MeTrfase_RsmB-F_NOP2_cat"/>
</dbReference>
<dbReference type="InterPro" id="IPR023267">
    <property type="entry name" value="RCMT"/>
</dbReference>
<comment type="similarity">
    <text evidence="13">Belongs to the class I-like SAM-binding methyltransferase superfamily. RsmB/NOP family.</text>
</comment>
<evidence type="ECO:0000256" key="3">
    <source>
        <dbReference type="ARBA" id="ARBA00012140"/>
    </source>
</evidence>
<dbReference type="PANTHER" id="PTHR22807">
    <property type="entry name" value="NOP2 YEAST -RELATED NOL1/NOP2/FMU SUN DOMAIN-CONTAINING"/>
    <property type="match status" value="1"/>
</dbReference>
<evidence type="ECO:0000256" key="4">
    <source>
        <dbReference type="ARBA" id="ARBA00022490"/>
    </source>
</evidence>
<evidence type="ECO:0000259" key="14">
    <source>
        <dbReference type="PROSITE" id="PS51686"/>
    </source>
</evidence>
<keyword evidence="4" id="KW-0963">Cytoplasm</keyword>
<reference evidence="15" key="2">
    <citation type="journal article" date="2021" name="PeerJ">
        <title>Extensive microbial diversity within the chicken gut microbiome revealed by metagenomics and culture.</title>
        <authorList>
            <person name="Gilroy R."/>
            <person name="Ravi A."/>
            <person name="Getino M."/>
            <person name="Pursley I."/>
            <person name="Horton D.L."/>
            <person name="Alikhan N.F."/>
            <person name="Baker D."/>
            <person name="Gharbi K."/>
            <person name="Hall N."/>
            <person name="Watson M."/>
            <person name="Adriaenssens E.M."/>
            <person name="Foster-Nyarko E."/>
            <person name="Jarju S."/>
            <person name="Secka A."/>
            <person name="Antonio M."/>
            <person name="Oren A."/>
            <person name="Chaudhuri R.R."/>
            <person name="La Ragione R."/>
            <person name="Hildebrand F."/>
            <person name="Pallen M.J."/>
        </authorList>
    </citation>
    <scope>NUCLEOTIDE SEQUENCE</scope>
    <source>
        <strain evidence="15">13361</strain>
    </source>
</reference>
<dbReference type="GO" id="GO:0003723">
    <property type="term" value="F:RNA binding"/>
    <property type="evidence" value="ECO:0007669"/>
    <property type="project" value="UniProtKB-UniRule"/>
</dbReference>
<keyword evidence="8 13" id="KW-0949">S-adenosyl-L-methionine</keyword>
<feature type="active site" description="Nucleophile" evidence="13">
    <location>
        <position position="378"/>
    </location>
</feature>
<gene>
    <name evidence="15" type="primary">rsmB</name>
    <name evidence="15" type="ORF">IAB74_07625</name>
</gene>
<dbReference type="Gene3D" id="3.40.50.150">
    <property type="entry name" value="Vaccinia Virus protein VP39"/>
    <property type="match status" value="1"/>
</dbReference>
<feature type="binding site" evidence="13">
    <location>
        <position position="308"/>
    </location>
    <ligand>
        <name>S-adenosyl-L-methionine</name>
        <dbReference type="ChEBI" id="CHEBI:59789"/>
    </ligand>
</feature>
<evidence type="ECO:0000256" key="6">
    <source>
        <dbReference type="ARBA" id="ARBA00022603"/>
    </source>
</evidence>
<dbReference type="GO" id="GO:0005737">
    <property type="term" value="C:cytoplasm"/>
    <property type="evidence" value="ECO:0007669"/>
    <property type="project" value="UniProtKB-SubCell"/>
</dbReference>
<comment type="function">
    <text evidence="1">Specifically methylates the cytosine at position 967 (m5C967) of 16S rRNA.</text>
</comment>
<dbReference type="Gene3D" id="1.10.940.10">
    <property type="entry name" value="NusB-like"/>
    <property type="match status" value="1"/>
</dbReference>
<dbReference type="InterPro" id="IPR006027">
    <property type="entry name" value="NusB_RsmB_TIM44"/>
</dbReference>
<evidence type="ECO:0000256" key="10">
    <source>
        <dbReference type="ARBA" id="ARBA00030399"/>
    </source>
</evidence>
<dbReference type="PANTHER" id="PTHR22807:SF53">
    <property type="entry name" value="RIBOSOMAL RNA SMALL SUBUNIT METHYLTRANSFERASE B-RELATED"/>
    <property type="match status" value="1"/>
</dbReference>
<dbReference type="Pfam" id="PF01189">
    <property type="entry name" value="Methyltr_RsmB-F"/>
    <property type="match status" value="1"/>
</dbReference>
<evidence type="ECO:0000256" key="8">
    <source>
        <dbReference type="ARBA" id="ARBA00022691"/>
    </source>
</evidence>
<dbReference type="PROSITE" id="PS51686">
    <property type="entry name" value="SAM_MT_RSMB_NOP"/>
    <property type="match status" value="1"/>
</dbReference>
<evidence type="ECO:0000256" key="5">
    <source>
        <dbReference type="ARBA" id="ARBA00022552"/>
    </source>
</evidence>
<dbReference type="InterPro" id="IPR004573">
    <property type="entry name" value="rRNA_ssu_MeTfrase_B"/>
</dbReference>
<dbReference type="CDD" id="cd02440">
    <property type="entry name" value="AdoMet_MTases"/>
    <property type="match status" value="1"/>
</dbReference>
<evidence type="ECO:0000256" key="2">
    <source>
        <dbReference type="ARBA" id="ARBA00004496"/>
    </source>
</evidence>
<reference evidence="15" key="1">
    <citation type="submission" date="2020-10" db="EMBL/GenBank/DDBJ databases">
        <authorList>
            <person name="Gilroy R."/>
        </authorList>
    </citation>
    <scope>NUCLEOTIDE SEQUENCE</scope>
    <source>
        <strain evidence="15">13361</strain>
    </source>
</reference>
<comment type="catalytic activity">
    <reaction evidence="12">
        <text>cytidine(967) in 16S rRNA + S-adenosyl-L-methionine = 5-methylcytidine(967) in 16S rRNA + S-adenosyl-L-homocysteine + H(+)</text>
        <dbReference type="Rhea" id="RHEA:42748"/>
        <dbReference type="Rhea" id="RHEA-COMP:10219"/>
        <dbReference type="Rhea" id="RHEA-COMP:10220"/>
        <dbReference type="ChEBI" id="CHEBI:15378"/>
        <dbReference type="ChEBI" id="CHEBI:57856"/>
        <dbReference type="ChEBI" id="CHEBI:59789"/>
        <dbReference type="ChEBI" id="CHEBI:74483"/>
        <dbReference type="ChEBI" id="CHEBI:82748"/>
        <dbReference type="EC" id="2.1.1.176"/>
    </reaction>
</comment>
<feature type="binding site" evidence="13">
    <location>
        <position position="326"/>
    </location>
    <ligand>
        <name>S-adenosyl-L-methionine</name>
        <dbReference type="ChEBI" id="CHEBI:59789"/>
    </ligand>
</feature>
<name>A0A9D1CMS8_9FIRM</name>
<keyword evidence="7 13" id="KW-0808">Transferase</keyword>
<dbReference type="Pfam" id="PF01029">
    <property type="entry name" value="NusB"/>
    <property type="match status" value="1"/>
</dbReference>
<evidence type="ECO:0000256" key="12">
    <source>
        <dbReference type="ARBA" id="ARBA00047283"/>
    </source>
</evidence>
<protein>
    <recommendedName>
        <fullName evidence="3">16S rRNA (cytosine(967)-C(5))-methyltransferase</fullName>
        <ecNumber evidence="3">2.1.1.176</ecNumber>
    </recommendedName>
    <alternativeName>
        <fullName evidence="10">16S rRNA m5C967 methyltransferase</fullName>
    </alternativeName>
    <alternativeName>
        <fullName evidence="11">rRNA (cytosine-C(5)-)-methyltransferase RsmB</fullName>
    </alternativeName>
</protein>
<accession>A0A9D1CMS8</accession>
<evidence type="ECO:0000256" key="1">
    <source>
        <dbReference type="ARBA" id="ARBA00002724"/>
    </source>
</evidence>